<keyword evidence="1" id="KW-1133">Transmembrane helix</keyword>
<evidence type="ECO:0000256" key="1">
    <source>
        <dbReference type="SAM" id="Phobius"/>
    </source>
</evidence>
<dbReference type="RefSeq" id="WP_026737674.1">
    <property type="nucleotide sequence ID" value="NZ_AP019822.1"/>
</dbReference>
<keyword evidence="1" id="KW-0812">Transmembrane</keyword>
<feature type="transmembrane region" description="Helical" evidence="1">
    <location>
        <begin position="256"/>
        <end position="277"/>
    </location>
</feature>
<evidence type="ECO:0000313" key="2">
    <source>
        <dbReference type="EMBL" id="BBM36344.1"/>
    </source>
</evidence>
<dbReference type="OrthoDB" id="79609at2"/>
<keyword evidence="1" id="KW-0472">Membrane</keyword>
<dbReference type="STRING" id="714315.GCA_000516535_01285"/>
<reference evidence="2 3" key="1">
    <citation type="submission" date="2019-07" db="EMBL/GenBank/DDBJ databases">
        <title>Complete Genome Sequence of Leptotrichia goodfellowii Strain JCM 16774.</title>
        <authorList>
            <person name="Watanabe S."/>
            <person name="Cui L."/>
        </authorList>
    </citation>
    <scope>NUCLEOTIDE SEQUENCE [LARGE SCALE GENOMIC DNA]</scope>
    <source>
        <strain evidence="2 3">JCM16774</strain>
    </source>
</reference>
<gene>
    <name evidence="2" type="ORF">JCM16774_1276</name>
</gene>
<feature type="transmembrane region" description="Helical" evidence="1">
    <location>
        <begin position="163"/>
        <end position="183"/>
    </location>
</feature>
<protein>
    <submittedName>
        <fullName evidence="2">Uncharacterized protein</fullName>
    </submittedName>
</protein>
<dbReference type="EMBL" id="AP019822">
    <property type="protein sequence ID" value="BBM36344.1"/>
    <property type="molecule type" value="Genomic_DNA"/>
</dbReference>
<feature type="transmembrane region" description="Helical" evidence="1">
    <location>
        <begin position="12"/>
        <end position="33"/>
    </location>
</feature>
<dbReference type="KEGG" id="lgo:JCM16774_1276"/>
<organism evidence="2 3">
    <name type="scientific">Pseudoleptotrichia goodfellowii</name>
    <dbReference type="NCBI Taxonomy" id="157692"/>
    <lineage>
        <taxon>Bacteria</taxon>
        <taxon>Fusobacteriati</taxon>
        <taxon>Fusobacteriota</taxon>
        <taxon>Fusobacteriia</taxon>
        <taxon>Fusobacteriales</taxon>
        <taxon>Leptotrichiaceae</taxon>
        <taxon>Pseudoleptotrichia</taxon>
    </lineage>
</organism>
<accession>A0A510JAZ6</accession>
<feature type="transmembrane region" description="Helical" evidence="1">
    <location>
        <begin position="120"/>
        <end position="142"/>
    </location>
</feature>
<proteinExistence type="predicted"/>
<dbReference type="Proteomes" id="UP000321606">
    <property type="component" value="Chromosome"/>
</dbReference>
<evidence type="ECO:0000313" key="3">
    <source>
        <dbReference type="Proteomes" id="UP000321606"/>
    </source>
</evidence>
<name>A0A510JAZ6_9FUSO</name>
<dbReference type="AlphaFoldDB" id="A0A510JAZ6"/>
<sequence length="290" mass="33159">MLKILQQNKNKIIKIAIIVGILLCIFGLMNKIFEFTIFNFFKNMTKPYLERAYEESKKLFITLSLLKGTTDVIEGSTVNVNVILGMNIQIGDLVQPIYDIIDILWKISLASVVVLKLETIYYEIFKVKLASILIFISLVTYFPYTFYQNTVTEIFKKISKYSLLALAFVYVLLPGTILVSSAVSDYFEKEYKEPAIVRLNESVNKLNKVKDDLFVMEQSKSIFNIPGQIESTKNKFSNLGNEISNVSKDLSDYTPVIIGITLLSYIIMPLLLLIFLYKMTKSLLLEKIGK</sequence>